<comment type="caution">
    <text evidence="13">The sequence shown here is derived from an EMBL/GenBank/DDBJ whole genome shotgun (WGS) entry which is preliminary data.</text>
</comment>
<reference evidence="13" key="1">
    <citation type="journal article" date="2023" name="Mol. Phylogenet. Evol.">
        <title>Genome-scale phylogeny and comparative genomics of the fungal order Sordariales.</title>
        <authorList>
            <person name="Hensen N."/>
            <person name="Bonometti L."/>
            <person name="Westerberg I."/>
            <person name="Brannstrom I.O."/>
            <person name="Guillou S."/>
            <person name="Cros-Aarteil S."/>
            <person name="Calhoun S."/>
            <person name="Haridas S."/>
            <person name="Kuo A."/>
            <person name="Mondo S."/>
            <person name="Pangilinan J."/>
            <person name="Riley R."/>
            <person name="LaButti K."/>
            <person name="Andreopoulos B."/>
            <person name="Lipzen A."/>
            <person name="Chen C."/>
            <person name="Yan M."/>
            <person name="Daum C."/>
            <person name="Ng V."/>
            <person name="Clum A."/>
            <person name="Steindorff A."/>
            <person name="Ohm R.A."/>
            <person name="Martin F."/>
            <person name="Silar P."/>
            <person name="Natvig D.O."/>
            <person name="Lalanne C."/>
            <person name="Gautier V."/>
            <person name="Ament-Velasquez S.L."/>
            <person name="Kruys A."/>
            <person name="Hutchinson M.I."/>
            <person name="Powell A.J."/>
            <person name="Barry K."/>
            <person name="Miller A.N."/>
            <person name="Grigoriev I.V."/>
            <person name="Debuchy R."/>
            <person name="Gladieux P."/>
            <person name="Hiltunen Thoren M."/>
            <person name="Johannesson H."/>
        </authorList>
    </citation>
    <scope>NUCLEOTIDE SEQUENCE</scope>
    <source>
        <strain evidence="13">PSN309</strain>
    </source>
</reference>
<dbReference type="GO" id="GO:0016192">
    <property type="term" value="P:vesicle-mediated transport"/>
    <property type="evidence" value="ECO:0007669"/>
    <property type="project" value="TreeGrafter"/>
</dbReference>
<evidence type="ECO:0000256" key="4">
    <source>
        <dbReference type="ARBA" id="ARBA00013533"/>
    </source>
</evidence>
<feature type="domain" description="VTT" evidence="12">
    <location>
        <begin position="192"/>
        <end position="307"/>
    </location>
</feature>
<dbReference type="InterPro" id="IPR032816">
    <property type="entry name" value="VTT_dom"/>
</dbReference>
<evidence type="ECO:0000256" key="2">
    <source>
        <dbReference type="ARBA" id="ARBA00004653"/>
    </source>
</evidence>
<comment type="similarity">
    <text evidence="3">Belongs to the TVP38/TMEM64 family.</text>
</comment>
<keyword evidence="8" id="KW-0333">Golgi apparatus</keyword>
<comment type="function">
    <text evidence="1">Golgi membrane protein involved in vesicular trafficking and spindle migration.</text>
</comment>
<gene>
    <name evidence="13" type="ORF">QBC35DRAFT_283398</name>
</gene>
<comment type="subcellular location">
    <subcellularLocation>
        <location evidence="2">Golgi apparatus membrane</location>
        <topology evidence="2">Multi-pass membrane protein</topology>
    </subcellularLocation>
</comment>
<feature type="transmembrane region" description="Helical" evidence="11">
    <location>
        <begin position="325"/>
        <end position="346"/>
    </location>
</feature>
<evidence type="ECO:0000256" key="10">
    <source>
        <dbReference type="SAM" id="MobiDB-lite"/>
    </source>
</evidence>
<organism evidence="13 14">
    <name type="scientific">Podospora australis</name>
    <dbReference type="NCBI Taxonomy" id="1536484"/>
    <lineage>
        <taxon>Eukaryota</taxon>
        <taxon>Fungi</taxon>
        <taxon>Dikarya</taxon>
        <taxon>Ascomycota</taxon>
        <taxon>Pezizomycotina</taxon>
        <taxon>Sordariomycetes</taxon>
        <taxon>Sordariomycetidae</taxon>
        <taxon>Sordariales</taxon>
        <taxon>Podosporaceae</taxon>
        <taxon>Podospora</taxon>
    </lineage>
</organism>
<evidence type="ECO:0000256" key="5">
    <source>
        <dbReference type="ARBA" id="ARBA00020673"/>
    </source>
</evidence>
<feature type="compositionally biased region" description="Low complexity" evidence="10">
    <location>
        <begin position="28"/>
        <end position="46"/>
    </location>
</feature>
<keyword evidence="7 11" id="KW-1133">Transmembrane helix</keyword>
<feature type="region of interest" description="Disordered" evidence="10">
    <location>
        <begin position="1"/>
        <end position="101"/>
    </location>
</feature>
<feature type="transmembrane region" description="Helical" evidence="11">
    <location>
        <begin position="209"/>
        <end position="231"/>
    </location>
</feature>
<protein>
    <recommendedName>
        <fullName evidence="4">Golgi apparatus membrane protein TVP38</fullName>
    </recommendedName>
    <alternativeName>
        <fullName evidence="5">Golgi apparatus membrane protein tvp38</fullName>
    </alternativeName>
</protein>
<keyword evidence="6 11" id="KW-0812">Transmembrane</keyword>
<evidence type="ECO:0000256" key="6">
    <source>
        <dbReference type="ARBA" id="ARBA00022692"/>
    </source>
</evidence>
<evidence type="ECO:0000313" key="14">
    <source>
        <dbReference type="Proteomes" id="UP001302126"/>
    </source>
</evidence>
<accession>A0AAN6WQF5</accession>
<feature type="compositionally biased region" description="Gly residues" evidence="10">
    <location>
        <begin position="429"/>
        <end position="448"/>
    </location>
</feature>
<keyword evidence="9 11" id="KW-0472">Membrane</keyword>
<dbReference type="PANTHER" id="PTHR47549:SF1">
    <property type="entry name" value="GOLGI APPARATUS MEMBRANE PROTEIN TVP38"/>
    <property type="match status" value="1"/>
</dbReference>
<evidence type="ECO:0000256" key="11">
    <source>
        <dbReference type="SAM" id="Phobius"/>
    </source>
</evidence>
<dbReference type="InterPro" id="IPR051076">
    <property type="entry name" value="Golgi_membrane_TVP38/TMEM64"/>
</dbReference>
<name>A0AAN6WQF5_9PEZI</name>
<keyword evidence="14" id="KW-1185">Reference proteome</keyword>
<evidence type="ECO:0000256" key="9">
    <source>
        <dbReference type="ARBA" id="ARBA00023136"/>
    </source>
</evidence>
<dbReference type="Pfam" id="PF09335">
    <property type="entry name" value="VTT_dom"/>
    <property type="match status" value="1"/>
</dbReference>
<feature type="transmembrane region" description="Helical" evidence="11">
    <location>
        <begin position="133"/>
        <end position="152"/>
    </location>
</feature>
<dbReference type="EMBL" id="MU864430">
    <property type="protein sequence ID" value="KAK4186164.1"/>
    <property type="molecule type" value="Genomic_DNA"/>
</dbReference>
<evidence type="ECO:0000313" key="13">
    <source>
        <dbReference type="EMBL" id="KAK4186164.1"/>
    </source>
</evidence>
<feature type="region of interest" description="Disordered" evidence="10">
    <location>
        <begin position="412"/>
        <end position="448"/>
    </location>
</feature>
<dbReference type="GO" id="GO:0000139">
    <property type="term" value="C:Golgi membrane"/>
    <property type="evidence" value="ECO:0007669"/>
    <property type="project" value="UniProtKB-SubCell"/>
</dbReference>
<evidence type="ECO:0000256" key="3">
    <source>
        <dbReference type="ARBA" id="ARBA00008640"/>
    </source>
</evidence>
<sequence length="448" mass="47253">MSPPPPGDDFPSFSPGRTHSPQHAARLSVSTSTSASSTPSNQRSPRNSPPITPNEPSGWAAPPPLSSSHPQRPAPSTRRLSAASRRFRSSSNPYSQHGQDGEPSFLQNVIATGTSLAQSALRLYLSLPPIQRIAVILALCIAFTLGLLFLIYSHKIFSALGPFAKTWRETPGGWLLIWFATFGTSFPPVIGYSTCVTVAGFVYGFPAGWPIAASATVMGSTAAFMASRGFLKGYVHRLVGQDKRFIALGQVLRRDGIGVLAMIRLCPLPYSLSNGFLATVGSISPVRFAAATAVTTPKLLVHVFIGSRLALLAESGDKMTGFDKFINYASMAIGGAVGFTVGLLIYRRTMARAAELAREAGGDLEAGDALLDGQNNGVEEGILGAADDRLVDPDELDAAALMDDDDISLWDTEGGYTDNWDDEPAANGKGSGGGVHSHGRNGSGNGMK</sequence>
<dbReference type="PANTHER" id="PTHR47549">
    <property type="entry name" value="GOLGI APPARATUS MEMBRANE PROTEIN TVP38-RELATED"/>
    <property type="match status" value="1"/>
</dbReference>
<feature type="transmembrane region" description="Helical" evidence="11">
    <location>
        <begin position="173"/>
        <end position="203"/>
    </location>
</feature>
<evidence type="ECO:0000256" key="7">
    <source>
        <dbReference type="ARBA" id="ARBA00022989"/>
    </source>
</evidence>
<dbReference type="Proteomes" id="UP001302126">
    <property type="component" value="Unassembled WGS sequence"/>
</dbReference>
<feature type="compositionally biased region" description="Low complexity" evidence="10">
    <location>
        <begin position="74"/>
        <end position="93"/>
    </location>
</feature>
<evidence type="ECO:0000259" key="12">
    <source>
        <dbReference type="Pfam" id="PF09335"/>
    </source>
</evidence>
<reference evidence="13" key="2">
    <citation type="submission" date="2023-05" db="EMBL/GenBank/DDBJ databases">
        <authorList>
            <consortium name="Lawrence Berkeley National Laboratory"/>
            <person name="Steindorff A."/>
            <person name="Hensen N."/>
            <person name="Bonometti L."/>
            <person name="Westerberg I."/>
            <person name="Brannstrom I.O."/>
            <person name="Guillou S."/>
            <person name="Cros-Aarteil S."/>
            <person name="Calhoun S."/>
            <person name="Haridas S."/>
            <person name="Kuo A."/>
            <person name="Mondo S."/>
            <person name="Pangilinan J."/>
            <person name="Riley R."/>
            <person name="Labutti K."/>
            <person name="Andreopoulos B."/>
            <person name="Lipzen A."/>
            <person name="Chen C."/>
            <person name="Yanf M."/>
            <person name="Daum C."/>
            <person name="Ng V."/>
            <person name="Clum A."/>
            <person name="Ohm R."/>
            <person name="Martin F."/>
            <person name="Silar P."/>
            <person name="Natvig D."/>
            <person name="Lalanne C."/>
            <person name="Gautier V."/>
            <person name="Ament-Velasquez S.L."/>
            <person name="Kruys A."/>
            <person name="Hutchinson M.I."/>
            <person name="Powell A.J."/>
            <person name="Barry K."/>
            <person name="Miller A.N."/>
            <person name="Grigoriev I.V."/>
            <person name="Debuchy R."/>
            <person name="Gladieux P."/>
            <person name="Thoren M.H."/>
            <person name="Johannesson H."/>
        </authorList>
    </citation>
    <scope>NUCLEOTIDE SEQUENCE</scope>
    <source>
        <strain evidence="13">PSN309</strain>
    </source>
</reference>
<proteinExistence type="inferred from homology"/>
<evidence type="ECO:0000256" key="8">
    <source>
        <dbReference type="ARBA" id="ARBA00023034"/>
    </source>
</evidence>
<evidence type="ECO:0000256" key="1">
    <source>
        <dbReference type="ARBA" id="ARBA00002978"/>
    </source>
</evidence>
<dbReference type="GO" id="GO:0000022">
    <property type="term" value="P:mitotic spindle elongation"/>
    <property type="evidence" value="ECO:0007669"/>
    <property type="project" value="TreeGrafter"/>
</dbReference>
<dbReference type="AlphaFoldDB" id="A0AAN6WQF5"/>